<protein>
    <submittedName>
        <fullName evidence="2">Uncharacterized protein</fullName>
    </submittedName>
</protein>
<feature type="transmembrane region" description="Helical" evidence="1">
    <location>
        <begin position="53"/>
        <end position="77"/>
    </location>
</feature>
<keyword evidence="3" id="KW-1185">Reference proteome</keyword>
<evidence type="ECO:0000313" key="3">
    <source>
        <dbReference type="Proteomes" id="UP001551482"/>
    </source>
</evidence>
<name>A0ABV3DWF9_9ACTN</name>
<feature type="transmembrane region" description="Helical" evidence="1">
    <location>
        <begin position="89"/>
        <end position="111"/>
    </location>
</feature>
<feature type="transmembrane region" description="Helical" evidence="1">
    <location>
        <begin position="12"/>
        <end position="33"/>
    </location>
</feature>
<comment type="caution">
    <text evidence="2">The sequence shown here is derived from an EMBL/GenBank/DDBJ whole genome shotgun (WGS) entry which is preliminary data.</text>
</comment>
<keyword evidence="1" id="KW-1133">Transmembrane helix</keyword>
<accession>A0ABV3DWF9</accession>
<keyword evidence="1" id="KW-0812">Transmembrane</keyword>
<gene>
    <name evidence="2" type="ORF">AB0C36_40745</name>
</gene>
<dbReference type="Proteomes" id="UP001551482">
    <property type="component" value="Unassembled WGS sequence"/>
</dbReference>
<reference evidence="2 3" key="1">
    <citation type="submission" date="2024-06" db="EMBL/GenBank/DDBJ databases">
        <title>The Natural Products Discovery Center: Release of the First 8490 Sequenced Strains for Exploring Actinobacteria Biosynthetic Diversity.</title>
        <authorList>
            <person name="Kalkreuter E."/>
            <person name="Kautsar S.A."/>
            <person name="Yang D."/>
            <person name="Bader C.D."/>
            <person name="Teijaro C.N."/>
            <person name="Fluegel L."/>
            <person name="Davis C.M."/>
            <person name="Simpson J.R."/>
            <person name="Lauterbach L."/>
            <person name="Steele A.D."/>
            <person name="Gui C."/>
            <person name="Meng S."/>
            <person name="Li G."/>
            <person name="Viehrig K."/>
            <person name="Ye F."/>
            <person name="Su P."/>
            <person name="Kiefer A.F."/>
            <person name="Nichols A."/>
            <person name="Cepeda A.J."/>
            <person name="Yan W."/>
            <person name="Fan B."/>
            <person name="Jiang Y."/>
            <person name="Adhikari A."/>
            <person name="Zheng C.-J."/>
            <person name="Schuster L."/>
            <person name="Cowan T.M."/>
            <person name="Smanski M.J."/>
            <person name="Chevrette M.G."/>
            <person name="De Carvalho L.P.S."/>
            <person name="Shen B."/>
        </authorList>
    </citation>
    <scope>NUCLEOTIDE SEQUENCE [LARGE SCALE GENOMIC DNA]</scope>
    <source>
        <strain evidence="2 3">NPDC048946</strain>
    </source>
</reference>
<keyword evidence="1" id="KW-0472">Membrane</keyword>
<organism evidence="2 3">
    <name type="scientific">Streptodolium elevatio</name>
    <dbReference type="NCBI Taxonomy" id="3157996"/>
    <lineage>
        <taxon>Bacteria</taxon>
        <taxon>Bacillati</taxon>
        <taxon>Actinomycetota</taxon>
        <taxon>Actinomycetes</taxon>
        <taxon>Kitasatosporales</taxon>
        <taxon>Streptomycetaceae</taxon>
        <taxon>Streptodolium</taxon>
    </lineage>
</organism>
<evidence type="ECO:0000256" key="1">
    <source>
        <dbReference type="SAM" id="Phobius"/>
    </source>
</evidence>
<sequence length="123" mass="12536">MTEAMRRSLTWLSSPALVALPVRALTLLLAWGLGLGGMAMLWEGVPGGEGGSVVWFGLGIVAAVLGGALGLSLFLPAARDETSARADRAWGAAGLVTTVVCASGAVAVLVFDQLARFWVGLGL</sequence>
<evidence type="ECO:0000313" key="2">
    <source>
        <dbReference type="EMBL" id="MEU8139812.1"/>
    </source>
</evidence>
<dbReference type="RefSeq" id="WP_358364230.1">
    <property type="nucleotide sequence ID" value="NZ_JBEZFP010000202.1"/>
</dbReference>
<proteinExistence type="predicted"/>
<dbReference type="EMBL" id="JBEZFP010000202">
    <property type="protein sequence ID" value="MEU8139812.1"/>
    <property type="molecule type" value="Genomic_DNA"/>
</dbReference>